<feature type="compositionally biased region" description="Polar residues" evidence="5">
    <location>
        <begin position="677"/>
        <end position="687"/>
    </location>
</feature>
<dbReference type="GO" id="GO:0006897">
    <property type="term" value="P:endocytosis"/>
    <property type="evidence" value="ECO:0007669"/>
    <property type="project" value="UniProtKB-KW"/>
</dbReference>
<reference evidence="8" key="1">
    <citation type="submission" date="2020-11" db="EMBL/GenBank/DDBJ databases">
        <authorList>
            <person name="Tran Van P."/>
        </authorList>
    </citation>
    <scope>NUCLEOTIDE SEQUENCE</scope>
</reference>
<feature type="region of interest" description="Disordered" evidence="5">
    <location>
        <begin position="546"/>
        <end position="567"/>
    </location>
</feature>
<dbReference type="EMBL" id="OC915493">
    <property type="protein sequence ID" value="CAD7640685.1"/>
    <property type="molecule type" value="Genomic_DNA"/>
</dbReference>
<keyword evidence="4" id="KW-0254">Endocytosis</keyword>
<organism evidence="8">
    <name type="scientific">Oppiella nova</name>
    <dbReference type="NCBI Taxonomy" id="334625"/>
    <lineage>
        <taxon>Eukaryota</taxon>
        <taxon>Metazoa</taxon>
        <taxon>Ecdysozoa</taxon>
        <taxon>Arthropoda</taxon>
        <taxon>Chelicerata</taxon>
        <taxon>Arachnida</taxon>
        <taxon>Acari</taxon>
        <taxon>Acariformes</taxon>
        <taxon>Sarcoptiformes</taxon>
        <taxon>Oribatida</taxon>
        <taxon>Brachypylina</taxon>
        <taxon>Oppioidea</taxon>
        <taxon>Oppiidae</taxon>
        <taxon>Oppiella</taxon>
    </lineage>
</organism>
<comment type="similarity">
    <text evidence="2">Belongs to the Stoned B family.</text>
</comment>
<feature type="domain" description="MHD" evidence="7">
    <location>
        <begin position="1178"/>
        <end position="1488"/>
    </location>
</feature>
<dbReference type="Pfam" id="PF00928">
    <property type="entry name" value="Adap_comp_sub"/>
    <property type="match status" value="1"/>
</dbReference>
<evidence type="ECO:0000256" key="3">
    <source>
        <dbReference type="ARBA" id="ARBA00022490"/>
    </source>
</evidence>
<feature type="region of interest" description="Disordered" evidence="5">
    <location>
        <begin position="455"/>
        <end position="521"/>
    </location>
</feature>
<dbReference type="Proteomes" id="UP000728032">
    <property type="component" value="Unassembled WGS sequence"/>
</dbReference>
<dbReference type="Gene3D" id="2.60.40.1170">
    <property type="entry name" value="Mu homology domain, subdomain B"/>
    <property type="match status" value="1"/>
</dbReference>
<feature type="region of interest" description="Disordered" evidence="5">
    <location>
        <begin position="1507"/>
        <end position="1541"/>
    </location>
</feature>
<feature type="region of interest" description="Disordered" evidence="5">
    <location>
        <begin position="374"/>
        <end position="403"/>
    </location>
</feature>
<feature type="compositionally biased region" description="Pro residues" evidence="5">
    <location>
        <begin position="509"/>
        <end position="518"/>
    </location>
</feature>
<keyword evidence="9" id="KW-1185">Reference proteome</keyword>
<dbReference type="SUPFAM" id="SSF49447">
    <property type="entry name" value="Second domain of Mu2 adaptin subunit (ap50) of ap2 adaptor"/>
    <property type="match status" value="1"/>
</dbReference>
<feature type="region of interest" description="Disordered" evidence="5">
    <location>
        <begin position="985"/>
        <end position="1009"/>
    </location>
</feature>
<feature type="compositionally biased region" description="Basic and acidic residues" evidence="5">
    <location>
        <begin position="192"/>
        <end position="202"/>
    </location>
</feature>
<feature type="region of interest" description="Disordered" evidence="5">
    <location>
        <begin position="1"/>
        <end position="22"/>
    </location>
</feature>
<comment type="subcellular location">
    <subcellularLocation>
        <location evidence="1">Cytoplasm</location>
    </subcellularLocation>
</comment>
<dbReference type="InterPro" id="IPR028565">
    <property type="entry name" value="MHD"/>
</dbReference>
<dbReference type="EMBL" id="CAJPVJ010000668">
    <property type="protein sequence ID" value="CAG2163108.1"/>
    <property type="molecule type" value="Genomic_DNA"/>
</dbReference>
<dbReference type="PANTHER" id="PTHR10529">
    <property type="entry name" value="AP COMPLEX SUBUNIT MU"/>
    <property type="match status" value="1"/>
</dbReference>
<protein>
    <recommendedName>
        <fullName evidence="10">Protein stoned-B</fullName>
    </recommendedName>
</protein>
<evidence type="ECO:0000256" key="2">
    <source>
        <dbReference type="ARBA" id="ARBA00005579"/>
    </source>
</evidence>
<feature type="region of interest" description="Disordered" evidence="5">
    <location>
        <begin position="669"/>
        <end position="689"/>
    </location>
</feature>
<feature type="compositionally biased region" description="Basic and acidic residues" evidence="5">
    <location>
        <begin position="1525"/>
        <end position="1541"/>
    </location>
</feature>
<feature type="compositionally biased region" description="Basic residues" evidence="5">
    <location>
        <begin position="1"/>
        <end position="13"/>
    </location>
</feature>
<feature type="domain" description="SHD" evidence="6">
    <location>
        <begin position="1020"/>
        <end position="1174"/>
    </location>
</feature>
<feature type="compositionally biased region" description="Basic and acidic residues" evidence="5">
    <location>
        <begin position="465"/>
        <end position="476"/>
    </location>
</feature>
<evidence type="ECO:0000256" key="1">
    <source>
        <dbReference type="ARBA" id="ARBA00004496"/>
    </source>
</evidence>
<dbReference type="FunFam" id="2.60.40.1170:FF:000022">
    <property type="entry name" value="AP-1 complex subunit mu"/>
    <property type="match status" value="1"/>
</dbReference>
<evidence type="ECO:0000259" key="7">
    <source>
        <dbReference type="PROSITE" id="PS51072"/>
    </source>
</evidence>
<evidence type="ECO:0008006" key="10">
    <source>
        <dbReference type="Google" id="ProtNLM"/>
    </source>
</evidence>
<evidence type="ECO:0000259" key="6">
    <source>
        <dbReference type="PROSITE" id="PS51070"/>
    </source>
</evidence>
<keyword evidence="3" id="KW-0963">Cytoplasm</keyword>
<dbReference type="InterPro" id="IPR050431">
    <property type="entry name" value="Adaptor_comp_med_subunit"/>
</dbReference>
<sequence>MNYLKKKLKLSQKAKHDDDDEYENYIPVVPPHPSTLIAAQTAANSVGSASHPVFITQPNGDPSQPLPGITSDAAPQEPQISTEELLKQLKEKEFIRRQEEKAKLAAQEKEKQNREDWKFFLNLTAKVEDITNKTQSALEKLKDTSAVDEIKSPVHEGLEYVEEPDIVVVKGAGSWVAFSEDGHAFSPQPQDPENKENCETKPTKTPQQITEESLKKVAEVAIPDTTHSSQLLDDFGFNKEPEVIPVAYQPVLFEEEDYLDDPFDTSFVNVSTVAPKAAAELILSTNSCSKPLDTGCDQDLEPDPFDTAYLDCTISGQSVVKPNSIDISPIETPKTCPDYSTRISRCSSRDSIMSNPFLQDYNDYYTPYASGAHTPYSGTTTPKRRNSTNPFEQSPEEEVKDVLSGGHSPVATAIADMTADFYNAINATAYEPPAPDSAYKPSPSVAKSAVDATQPQQPFDPFATIHDDDTPKRQSVTDDMTTGATIGANKVLSPDGGDPFAAHDIISPDSPPVLPPPDHSLLAAISDQNDYLSDLSDVEDNADKDFQNDIISNNNNNTVNGSNGSRRRSSAFQMELLSGDKNSPAPTFEPLPATNILQRKPSLPPQEPPEELIDVSNSYQSPITSTQNPYFDPFQTVFDKDPEEDVTETTVFNSQPIVAEITRTESLDKSTRRRLSTQDSIQDSGQPNKDAIGIVNDAFDETLAEAVDGQDLSADRDVSGSAVVSSGDDYYCGADADISGALDSQTSDGTNALHSGSVTTVETTTNAVTFGATTDSGVAVVSQMDDITDCGKDPFDTSEFDSAAFDAFATKFDSTSGAGTADNSTASYDPFASPLRSAKKTATTATTAADDSTEADVFDIFDPYASRSAIKAPKNTPAKSIKDTQKDSFDEYGEDSDNLRIVIRAKMKENIGDSKGPQLAPPLLPPPPKPSKFSTLENMDLMPEEDAVVVDEFEAFFGGGQLSAAAQQVMPAGGEQEWPTAFGEAASKRADSTESPQTPLFDEDTSQPLEEFPKKYEGDGWEMLLRYPNKKKLTATRCWKKIYVKFLTDTCIFQLFNKKEDNNPFQETPLQASYSLSDISTQQYDTFGKIFTIKLQYIFYRERVGVRPGQIAKVMQGQITSMGQFAKLGMPLEHAPQVSELFKLGSLNYTDLKEMQLVVEEALFKTTIHRDRALTYKTEEIQCCVQDELYVEQNKMGIVSKQLARVRVFFLAFVNGMPVIEVGINDLKRQGKEVVGRHDIIPVVTEEWIRLEAWEFHCCVQPEDFDLTRIIKLIPPDACHFELLRYRIRPPRNRELPLQVSANMNITKSKVEIKCDVLVPGCISRKHGQIPCEDIQIRFHIPECWIYFFRTEKHFRYGALKSVNRRAGKVKGIERLLGTTQNPEPQMIEVTAGQAKYEHAFHSIVWRIPRLPKEGQGAYTQQFLVVRLPLTSFDQMPESFYEFVHIEFRMPSTTVSHTTLRSISVTNENPPEKFVRYLAKYEYKIELNITYDEKEEPAQYAANVHGGAGAVAARKPSATSNDENNENKMETEAKSESEDSD</sequence>
<feature type="compositionally biased region" description="Polar residues" evidence="5">
    <location>
        <begin position="376"/>
        <end position="392"/>
    </location>
</feature>
<evidence type="ECO:0000256" key="5">
    <source>
        <dbReference type="SAM" id="MobiDB-lite"/>
    </source>
</evidence>
<dbReference type="InterPro" id="IPR036168">
    <property type="entry name" value="AP2_Mu_C_sf"/>
</dbReference>
<name>A0A7R9LFE4_9ACAR</name>
<accession>A0A7R9LFE4</accession>
<evidence type="ECO:0000313" key="8">
    <source>
        <dbReference type="EMBL" id="CAD7640685.1"/>
    </source>
</evidence>
<feature type="region of interest" description="Disordered" evidence="5">
    <location>
        <begin position="182"/>
        <end position="209"/>
    </location>
</feature>
<evidence type="ECO:0000313" key="9">
    <source>
        <dbReference type="Proteomes" id="UP000728032"/>
    </source>
</evidence>
<feature type="region of interest" description="Disordered" evidence="5">
    <location>
        <begin position="50"/>
        <end position="78"/>
    </location>
</feature>
<proteinExistence type="inferred from homology"/>
<dbReference type="PROSITE" id="PS51072">
    <property type="entry name" value="MHD"/>
    <property type="match status" value="1"/>
</dbReference>
<gene>
    <name evidence="8" type="ORF">ONB1V03_LOCUS2692</name>
</gene>
<evidence type="ECO:0000256" key="4">
    <source>
        <dbReference type="ARBA" id="ARBA00022583"/>
    </source>
</evidence>
<dbReference type="GO" id="GO:0005737">
    <property type="term" value="C:cytoplasm"/>
    <property type="evidence" value="ECO:0007669"/>
    <property type="project" value="UniProtKB-SubCell"/>
</dbReference>
<dbReference type="InterPro" id="IPR012320">
    <property type="entry name" value="SHD_dom"/>
</dbReference>
<feature type="compositionally biased region" description="Low complexity" evidence="5">
    <location>
        <begin position="552"/>
        <end position="564"/>
    </location>
</feature>
<dbReference type="OrthoDB" id="10063141at2759"/>
<dbReference type="PROSITE" id="PS51070">
    <property type="entry name" value="SHD"/>
    <property type="match status" value="1"/>
</dbReference>